<reference evidence="2" key="1">
    <citation type="journal article" date="2022" name="bioRxiv">
        <title>Sequencing and chromosome-scale assembly of the giantPleurodeles waltlgenome.</title>
        <authorList>
            <person name="Brown T."/>
            <person name="Elewa A."/>
            <person name="Iarovenko S."/>
            <person name="Subramanian E."/>
            <person name="Araus A.J."/>
            <person name="Petzold A."/>
            <person name="Susuki M."/>
            <person name="Suzuki K.-i.T."/>
            <person name="Hayashi T."/>
            <person name="Toyoda A."/>
            <person name="Oliveira C."/>
            <person name="Osipova E."/>
            <person name="Leigh N.D."/>
            <person name="Simon A."/>
            <person name="Yun M.H."/>
        </authorList>
    </citation>
    <scope>NUCLEOTIDE SEQUENCE</scope>
    <source>
        <strain evidence="2">20211129_DDA</strain>
        <tissue evidence="2">Liver</tissue>
    </source>
</reference>
<dbReference type="EMBL" id="JANPWB010000014">
    <property type="protein sequence ID" value="KAJ1097204.1"/>
    <property type="molecule type" value="Genomic_DNA"/>
</dbReference>
<dbReference type="AlphaFoldDB" id="A0AAV7M3L9"/>
<organism evidence="2 3">
    <name type="scientific">Pleurodeles waltl</name>
    <name type="common">Iberian ribbed newt</name>
    <dbReference type="NCBI Taxonomy" id="8319"/>
    <lineage>
        <taxon>Eukaryota</taxon>
        <taxon>Metazoa</taxon>
        <taxon>Chordata</taxon>
        <taxon>Craniata</taxon>
        <taxon>Vertebrata</taxon>
        <taxon>Euteleostomi</taxon>
        <taxon>Amphibia</taxon>
        <taxon>Batrachia</taxon>
        <taxon>Caudata</taxon>
        <taxon>Salamandroidea</taxon>
        <taxon>Salamandridae</taxon>
        <taxon>Pleurodelinae</taxon>
        <taxon>Pleurodeles</taxon>
    </lineage>
</organism>
<keyword evidence="3" id="KW-1185">Reference proteome</keyword>
<dbReference type="Proteomes" id="UP001066276">
    <property type="component" value="Chromosome 10"/>
</dbReference>
<accession>A0AAV7M3L9</accession>
<feature type="compositionally biased region" description="Basic and acidic residues" evidence="1">
    <location>
        <begin position="61"/>
        <end position="73"/>
    </location>
</feature>
<name>A0AAV7M3L9_PLEWA</name>
<evidence type="ECO:0000313" key="2">
    <source>
        <dbReference type="EMBL" id="KAJ1097204.1"/>
    </source>
</evidence>
<evidence type="ECO:0000256" key="1">
    <source>
        <dbReference type="SAM" id="MobiDB-lite"/>
    </source>
</evidence>
<evidence type="ECO:0000313" key="3">
    <source>
        <dbReference type="Proteomes" id="UP001066276"/>
    </source>
</evidence>
<comment type="caution">
    <text evidence="2">The sequence shown here is derived from an EMBL/GenBank/DDBJ whole genome shotgun (WGS) entry which is preliminary data.</text>
</comment>
<sequence length="121" mass="12478">MTLWIVLNRERGAWPRWRREQTCLSVLRHVGLRHGFAAPVGVKSGGLRIAPDAPDGGVPRRARDACGTGEREGGAAGPVPTPSAGGRSSPGRVAALVPCGLEEWCGGSPGGRHAAGALRGL</sequence>
<proteinExistence type="predicted"/>
<gene>
    <name evidence="2" type="ORF">NDU88_002329</name>
</gene>
<feature type="region of interest" description="Disordered" evidence="1">
    <location>
        <begin position="43"/>
        <end position="92"/>
    </location>
</feature>
<protein>
    <submittedName>
        <fullName evidence="2">Uncharacterized protein</fullName>
    </submittedName>
</protein>